<keyword evidence="8" id="KW-0482">Metalloprotease</keyword>
<sequence>MDIIDSHRRKWLGLGMAAVGLGLLPSHAFASLATPRPKILRFNNLNTGETIKAEFFDGKRYNKHELAKLNHLFRDYRQNKIKTIDPALFDQIYLLQVMLNNNKPVELISGYRSLVTNNNLRQSSSGVAKKSYHTRGQAMDFRLVGTELSKVRQVALRMKAGGVGYYPRSNFVHIDTGPVRSW</sequence>
<keyword evidence="4" id="KW-0479">Metal-binding</keyword>
<evidence type="ECO:0000256" key="9">
    <source>
        <dbReference type="ARBA" id="ARBA00023316"/>
    </source>
</evidence>
<evidence type="ECO:0000256" key="1">
    <source>
        <dbReference type="ARBA" id="ARBA00001947"/>
    </source>
</evidence>
<evidence type="ECO:0000256" key="2">
    <source>
        <dbReference type="ARBA" id="ARBA00004776"/>
    </source>
</evidence>
<dbReference type="EMBL" id="JAEKCB010000004">
    <property type="protein sequence ID" value="MBJ2117954.1"/>
    <property type="molecule type" value="Genomic_DNA"/>
</dbReference>
<accession>A0A379EJW7</accession>
<keyword evidence="3" id="KW-0645">Protease</keyword>
<dbReference type="GO" id="GO:0008237">
    <property type="term" value="F:metallopeptidase activity"/>
    <property type="evidence" value="ECO:0007669"/>
    <property type="project" value="UniProtKB-KW"/>
</dbReference>
<dbReference type="Proteomes" id="UP000619976">
    <property type="component" value="Unassembled WGS sequence"/>
</dbReference>
<comment type="pathway">
    <text evidence="2">Cell wall biogenesis; cell wall polysaccharide biosynthesis.</text>
</comment>
<dbReference type="GO" id="GO:0046872">
    <property type="term" value="F:metal ion binding"/>
    <property type="evidence" value="ECO:0007669"/>
    <property type="project" value="UniProtKB-KW"/>
</dbReference>
<name>A0A0G4Q0A3_9GAMM</name>
<evidence type="ECO:0000256" key="5">
    <source>
        <dbReference type="ARBA" id="ARBA00022729"/>
    </source>
</evidence>
<dbReference type="SUPFAM" id="SSF55166">
    <property type="entry name" value="Hedgehog/DD-peptidase"/>
    <property type="match status" value="1"/>
</dbReference>
<dbReference type="PANTHER" id="PTHR37425">
    <property type="match status" value="1"/>
</dbReference>
<reference evidence="12" key="2">
    <citation type="submission" date="2015-06" db="EMBL/GenBank/DDBJ databases">
        <authorList>
            <person name="Urmite Genomes Urmite Genomes"/>
        </authorList>
    </citation>
    <scope>NUCLEOTIDE SEQUENCE [LARGE SCALE GENOMIC DNA]</scope>
    <source>
        <strain evidence="12">CSUR P1867</strain>
    </source>
</reference>
<keyword evidence="5" id="KW-0732">Signal</keyword>
<dbReference type="GO" id="GO:0071555">
    <property type="term" value="P:cell wall organization"/>
    <property type="evidence" value="ECO:0007669"/>
    <property type="project" value="UniProtKB-KW"/>
</dbReference>
<accession>A0A0G4Q0A3</accession>
<evidence type="ECO:0000256" key="6">
    <source>
        <dbReference type="ARBA" id="ARBA00022801"/>
    </source>
</evidence>
<evidence type="ECO:0000313" key="13">
    <source>
        <dbReference type="EMBL" id="MBJ2117954.1"/>
    </source>
</evidence>
<reference evidence="13 15" key="3">
    <citation type="submission" date="2020-12" db="EMBL/GenBank/DDBJ databases">
        <title>Enhanced detection system for hospital associated transmission using whole genome sequencing surveillance.</title>
        <authorList>
            <person name="Harrison L.H."/>
            <person name="Van Tyne D."/>
            <person name="Marsh J.W."/>
            <person name="Griffith M.P."/>
            <person name="Snyder D.J."/>
            <person name="Cooper V.S."/>
            <person name="Mustapha M."/>
        </authorList>
    </citation>
    <scope>NUCLEOTIDE SEQUENCE [LARGE SCALE GENOMIC DNA]</scope>
    <source>
        <strain evidence="13 15">PR00195</strain>
    </source>
</reference>
<keyword evidence="7" id="KW-0862">Zinc</keyword>
<keyword evidence="6" id="KW-0378">Hydrolase</keyword>
<evidence type="ECO:0000313" key="15">
    <source>
        <dbReference type="Proteomes" id="UP000619976"/>
    </source>
</evidence>
<comment type="cofactor">
    <cofactor evidence="1">
        <name>Zn(2+)</name>
        <dbReference type="ChEBI" id="CHEBI:29105"/>
    </cofactor>
</comment>
<dbReference type="GeneID" id="76522377"/>
<gene>
    <name evidence="12" type="ORF">BN1804_00407</name>
    <name evidence="13" type="ORF">JFQ69_09810</name>
</gene>
<keyword evidence="15" id="KW-1185">Reference proteome</keyword>
<comment type="similarity">
    <text evidence="10">Belongs to the peptidase M15 family.</text>
</comment>
<dbReference type="PANTHER" id="PTHR37425:SF1">
    <property type="entry name" value="OUTER MEMBRANE PROTEIN"/>
    <property type="match status" value="1"/>
</dbReference>
<evidence type="ECO:0000313" key="12">
    <source>
        <dbReference type="EMBL" id="CRL59372.1"/>
    </source>
</evidence>
<evidence type="ECO:0000256" key="4">
    <source>
        <dbReference type="ARBA" id="ARBA00022723"/>
    </source>
</evidence>
<dbReference type="CDD" id="cd14844">
    <property type="entry name" value="Zn-DD-carboxypeptidase_like"/>
    <property type="match status" value="1"/>
</dbReference>
<dbReference type="InterPro" id="IPR010275">
    <property type="entry name" value="MepK"/>
</dbReference>
<proteinExistence type="inferred from homology"/>
<evidence type="ECO:0000256" key="10">
    <source>
        <dbReference type="ARBA" id="ARBA00093448"/>
    </source>
</evidence>
<evidence type="ECO:0000256" key="3">
    <source>
        <dbReference type="ARBA" id="ARBA00022670"/>
    </source>
</evidence>
<evidence type="ECO:0000256" key="7">
    <source>
        <dbReference type="ARBA" id="ARBA00022833"/>
    </source>
</evidence>
<dbReference type="Gene3D" id="3.30.1380.10">
    <property type="match status" value="1"/>
</dbReference>
<evidence type="ECO:0000256" key="8">
    <source>
        <dbReference type="ARBA" id="ARBA00023049"/>
    </source>
</evidence>
<dbReference type="EMBL" id="CVRY01000001">
    <property type="protein sequence ID" value="CRL59372.1"/>
    <property type="molecule type" value="Genomic_DNA"/>
</dbReference>
<dbReference type="Proteomes" id="UP000183920">
    <property type="component" value="Unassembled WGS sequence"/>
</dbReference>
<dbReference type="GO" id="GO:0006508">
    <property type="term" value="P:proteolysis"/>
    <property type="evidence" value="ECO:0007669"/>
    <property type="project" value="UniProtKB-KW"/>
</dbReference>
<evidence type="ECO:0000313" key="14">
    <source>
        <dbReference type="Proteomes" id="UP000183920"/>
    </source>
</evidence>
<evidence type="ECO:0000256" key="11">
    <source>
        <dbReference type="ARBA" id="ARBA00093666"/>
    </source>
</evidence>
<dbReference type="RefSeq" id="WP_072062789.1">
    <property type="nucleotide sequence ID" value="NZ_CAXOKJ010000006.1"/>
</dbReference>
<protein>
    <recommendedName>
        <fullName evidence="11">Murein endopeptidase K</fullName>
    </recommendedName>
</protein>
<dbReference type="InterPro" id="IPR009045">
    <property type="entry name" value="Zn_M74/Hedgehog-like"/>
</dbReference>
<reference evidence="14" key="1">
    <citation type="submission" date="2015-06" db="EMBL/GenBank/DDBJ databases">
        <authorList>
            <person name="Urmite Genomes"/>
        </authorList>
    </citation>
    <scope>NUCLEOTIDE SEQUENCE [LARGE SCALE GENOMIC DNA]</scope>
    <source>
        <strain evidence="14">CSUR P1867</strain>
    </source>
</reference>
<keyword evidence="9" id="KW-0961">Cell wall biogenesis/degradation</keyword>
<dbReference type="AlphaFoldDB" id="A0A0G4Q0A3"/>
<dbReference type="Pfam" id="PF05951">
    <property type="entry name" value="Peptidase_M15_2"/>
    <property type="match status" value="1"/>
</dbReference>
<organism evidence="12 14">
    <name type="scientific">Proteus penneri</name>
    <dbReference type="NCBI Taxonomy" id="102862"/>
    <lineage>
        <taxon>Bacteria</taxon>
        <taxon>Pseudomonadati</taxon>
        <taxon>Pseudomonadota</taxon>
        <taxon>Gammaproteobacteria</taxon>
        <taxon>Enterobacterales</taxon>
        <taxon>Morganellaceae</taxon>
        <taxon>Proteus</taxon>
    </lineage>
</organism>